<dbReference type="SMART" id="SM00072">
    <property type="entry name" value="GuKc"/>
    <property type="match status" value="1"/>
</dbReference>
<keyword evidence="2 3" id="KW-0728">SH3 domain</keyword>
<evidence type="ECO:0000256" key="1">
    <source>
        <dbReference type="ARBA" id="ARBA00007014"/>
    </source>
</evidence>
<organism evidence="6 7">
    <name type="scientific">Artemia franciscana</name>
    <name type="common">Brine shrimp</name>
    <name type="synonym">Artemia sanfranciscana</name>
    <dbReference type="NCBI Taxonomy" id="6661"/>
    <lineage>
        <taxon>Eukaryota</taxon>
        <taxon>Metazoa</taxon>
        <taxon>Ecdysozoa</taxon>
        <taxon>Arthropoda</taxon>
        <taxon>Crustacea</taxon>
        <taxon>Branchiopoda</taxon>
        <taxon>Anostraca</taxon>
        <taxon>Artemiidae</taxon>
        <taxon>Artemia</taxon>
    </lineage>
</organism>
<sequence>GEDLHDGDKALVAAGDQTVKTREHVCPLNILSLKFQDWLIVPCGSYEQDIAFVLDLFMAIPKGLVALTTLATVELISLPQSKYTIRVLRSNMGLLTKLIYITVVMVNAKRYQNIVEEFSVVTATVVGLYEDQNKIYVRAQFDYDPLEDDLIPCAQAGLSFHCGDVLQIISKDDGRWWQARRDADGPAGPAGLIPSPELIEYRYACSVLDKGKKEQVNCSFFIKKKKQSKDKNSTKHNAIFDQLDLRAYEEVVRLPTFKRKTLVLLGAHGVGRRHIKNTIIGNHPEKYAYPIPRTNKEHRIYMHAPYTKQGTHEEAMYGTKLETIRQIHREGKVAILDVEPQALKILRSAEFAPYVVFVAAPAMHNVADFDGSLERLIKESDALKSTYGHHFDLTVVNEEIEETIRSIESTFENLATSQQWVSVSWVY</sequence>
<dbReference type="Gene3D" id="3.40.50.300">
    <property type="entry name" value="P-loop containing nucleotide triphosphate hydrolases"/>
    <property type="match status" value="2"/>
</dbReference>
<comment type="caution">
    <text evidence="6">The sequence shown here is derived from an EMBL/GenBank/DDBJ whole genome shotgun (WGS) entry which is preliminary data.</text>
</comment>
<feature type="non-terminal residue" evidence="6">
    <location>
        <position position="1"/>
    </location>
</feature>
<dbReference type="EMBL" id="JAVRJZ010000008">
    <property type="protein sequence ID" value="KAK2719737.1"/>
    <property type="molecule type" value="Genomic_DNA"/>
</dbReference>
<evidence type="ECO:0000313" key="7">
    <source>
        <dbReference type="Proteomes" id="UP001187531"/>
    </source>
</evidence>
<dbReference type="PROSITE" id="PS50002">
    <property type="entry name" value="SH3"/>
    <property type="match status" value="1"/>
</dbReference>
<dbReference type="PROSITE" id="PS50052">
    <property type="entry name" value="GUANYLATE_KINASE_2"/>
    <property type="match status" value="1"/>
</dbReference>
<dbReference type="Proteomes" id="UP001187531">
    <property type="component" value="Unassembled WGS sequence"/>
</dbReference>
<dbReference type="Pfam" id="PF00018">
    <property type="entry name" value="SH3_1"/>
    <property type="match status" value="1"/>
</dbReference>
<dbReference type="Gene3D" id="3.30.63.10">
    <property type="entry name" value="Guanylate Kinase phosphate binding domain"/>
    <property type="match status" value="1"/>
</dbReference>
<evidence type="ECO:0000259" key="4">
    <source>
        <dbReference type="PROSITE" id="PS50002"/>
    </source>
</evidence>
<dbReference type="SUPFAM" id="SSF50044">
    <property type="entry name" value="SH3-domain"/>
    <property type="match status" value="1"/>
</dbReference>
<dbReference type="InterPro" id="IPR050716">
    <property type="entry name" value="MAGUK"/>
</dbReference>
<dbReference type="PANTHER" id="PTHR23122">
    <property type="entry name" value="MEMBRANE-ASSOCIATED GUANYLATE KINASE MAGUK"/>
    <property type="match status" value="1"/>
</dbReference>
<dbReference type="SMART" id="SM00326">
    <property type="entry name" value="SH3"/>
    <property type="match status" value="1"/>
</dbReference>
<dbReference type="InterPro" id="IPR008144">
    <property type="entry name" value="Guanylate_kin-like_dom"/>
</dbReference>
<protein>
    <submittedName>
        <fullName evidence="6">Uncharacterized protein</fullName>
    </submittedName>
</protein>
<comment type="similarity">
    <text evidence="1">Belongs to the MAGUK family.</text>
</comment>
<dbReference type="InterPro" id="IPR036028">
    <property type="entry name" value="SH3-like_dom_sf"/>
</dbReference>
<feature type="domain" description="Guanylate kinase-like" evidence="5">
    <location>
        <begin position="259"/>
        <end position="412"/>
    </location>
</feature>
<gene>
    <name evidence="6" type="ORF">QYM36_005271</name>
</gene>
<evidence type="ECO:0000313" key="6">
    <source>
        <dbReference type="EMBL" id="KAK2719737.1"/>
    </source>
</evidence>
<evidence type="ECO:0000256" key="3">
    <source>
        <dbReference type="PROSITE-ProRule" id="PRU00192"/>
    </source>
</evidence>
<dbReference type="Pfam" id="PF00625">
    <property type="entry name" value="Guanylate_kin"/>
    <property type="match status" value="2"/>
</dbReference>
<dbReference type="CDD" id="cd12035">
    <property type="entry name" value="SH3_MPP1-like"/>
    <property type="match status" value="1"/>
</dbReference>
<dbReference type="InterPro" id="IPR027417">
    <property type="entry name" value="P-loop_NTPase"/>
</dbReference>
<feature type="domain" description="SH3" evidence="4">
    <location>
        <begin position="132"/>
        <end position="203"/>
    </location>
</feature>
<dbReference type="AlphaFoldDB" id="A0AA88IDD0"/>
<dbReference type="InterPro" id="IPR001452">
    <property type="entry name" value="SH3_domain"/>
</dbReference>
<dbReference type="SUPFAM" id="SSF52540">
    <property type="entry name" value="P-loop containing nucleoside triphosphate hydrolases"/>
    <property type="match status" value="1"/>
</dbReference>
<evidence type="ECO:0000259" key="5">
    <source>
        <dbReference type="PROSITE" id="PS50052"/>
    </source>
</evidence>
<keyword evidence="7" id="KW-1185">Reference proteome</keyword>
<dbReference type="InterPro" id="IPR008145">
    <property type="entry name" value="GK/Ca_channel_bsu"/>
</dbReference>
<proteinExistence type="inferred from homology"/>
<name>A0AA88IDD0_ARTSF</name>
<dbReference type="Gene3D" id="2.30.30.40">
    <property type="entry name" value="SH3 Domains"/>
    <property type="match status" value="1"/>
</dbReference>
<reference evidence="6" key="1">
    <citation type="submission" date="2023-07" db="EMBL/GenBank/DDBJ databases">
        <title>Chromosome-level genome assembly of Artemia franciscana.</title>
        <authorList>
            <person name="Jo E."/>
        </authorList>
    </citation>
    <scope>NUCLEOTIDE SEQUENCE</scope>
    <source>
        <tissue evidence="6">Whole body</tissue>
    </source>
</reference>
<evidence type="ECO:0000256" key="2">
    <source>
        <dbReference type="ARBA" id="ARBA00022443"/>
    </source>
</evidence>
<accession>A0AA88IDD0</accession>